<name>A0A319DKA9_9EURO</name>
<dbReference type="AlphaFoldDB" id="A0A319DKA9"/>
<keyword evidence="2" id="KW-1185">Reference proteome</keyword>
<dbReference type="Proteomes" id="UP000247810">
    <property type="component" value="Unassembled WGS sequence"/>
</dbReference>
<organism evidence="1 2">
    <name type="scientific">Aspergillus ellipticus CBS 707.79</name>
    <dbReference type="NCBI Taxonomy" id="1448320"/>
    <lineage>
        <taxon>Eukaryota</taxon>
        <taxon>Fungi</taxon>
        <taxon>Dikarya</taxon>
        <taxon>Ascomycota</taxon>
        <taxon>Pezizomycotina</taxon>
        <taxon>Eurotiomycetes</taxon>
        <taxon>Eurotiomycetidae</taxon>
        <taxon>Eurotiales</taxon>
        <taxon>Aspergillaceae</taxon>
        <taxon>Aspergillus</taxon>
        <taxon>Aspergillus subgen. Circumdati</taxon>
    </lineage>
</organism>
<protein>
    <submittedName>
        <fullName evidence="1">Uncharacterized protein</fullName>
    </submittedName>
</protein>
<reference evidence="1 2" key="1">
    <citation type="submission" date="2018-02" db="EMBL/GenBank/DDBJ databases">
        <title>The genomes of Aspergillus section Nigri reveals drivers in fungal speciation.</title>
        <authorList>
            <consortium name="DOE Joint Genome Institute"/>
            <person name="Vesth T.C."/>
            <person name="Nybo J."/>
            <person name="Theobald S."/>
            <person name="Brandl J."/>
            <person name="Frisvad J.C."/>
            <person name="Nielsen K.F."/>
            <person name="Lyhne E.K."/>
            <person name="Kogle M.E."/>
            <person name="Kuo A."/>
            <person name="Riley R."/>
            <person name="Clum A."/>
            <person name="Nolan M."/>
            <person name="Lipzen A."/>
            <person name="Salamov A."/>
            <person name="Henrissat B."/>
            <person name="Wiebenga A."/>
            <person name="De vries R.P."/>
            <person name="Grigoriev I.V."/>
            <person name="Mortensen U.H."/>
            <person name="Andersen M.R."/>
            <person name="Baker S.E."/>
        </authorList>
    </citation>
    <scope>NUCLEOTIDE SEQUENCE [LARGE SCALE GENOMIC DNA]</scope>
    <source>
        <strain evidence="1 2">CBS 707.79</strain>
    </source>
</reference>
<gene>
    <name evidence="1" type="ORF">BO71DRAFT_227624</name>
</gene>
<evidence type="ECO:0000313" key="2">
    <source>
        <dbReference type="Proteomes" id="UP000247810"/>
    </source>
</evidence>
<dbReference type="VEuPathDB" id="FungiDB:BO71DRAFT_227624"/>
<accession>A0A319DKA9</accession>
<evidence type="ECO:0000313" key="1">
    <source>
        <dbReference type="EMBL" id="PYH94547.1"/>
    </source>
</evidence>
<sequence>MLFLSSCSGSGLVAFTGVCVTSLRGASTVFPLPSRLLCVFFAHLGSPNIVSPFEIPSLEGVARNIHLFDANGTYLGGKQEPPTVAEGHLLTSRTPQEASRTPLRSSVSPCFSTCASIFFDLRHPGLGGDSILCWIITPSASASAVQPLPSSRGSRLS</sequence>
<proteinExistence type="predicted"/>
<dbReference type="EMBL" id="KZ825869">
    <property type="protein sequence ID" value="PYH94547.1"/>
    <property type="molecule type" value="Genomic_DNA"/>
</dbReference>